<dbReference type="Pfam" id="PF05823">
    <property type="entry name" value="Gp-FAR-1"/>
    <property type="match status" value="1"/>
</dbReference>
<keyword evidence="5 9" id="KW-0732">Signal</keyword>
<dbReference type="GO" id="GO:0008289">
    <property type="term" value="F:lipid binding"/>
    <property type="evidence" value="ECO:0007669"/>
    <property type="project" value="UniProtKB-KW"/>
</dbReference>
<evidence type="ECO:0000256" key="7">
    <source>
        <dbReference type="ARBA" id="ARBA00023121"/>
    </source>
</evidence>
<dbReference type="Gene3D" id="3.30.497.10">
    <property type="entry name" value="Antithrombin, subunit I, domain 2"/>
    <property type="match status" value="1"/>
</dbReference>
<feature type="chain" id="PRO_5041437636" description="Serpin domain-containing protein" evidence="9">
    <location>
        <begin position="19"/>
        <end position="511"/>
    </location>
</feature>
<dbReference type="InterPro" id="IPR023796">
    <property type="entry name" value="Serpin_dom"/>
</dbReference>
<name>A0AA39HBA6_9BILA</name>
<protein>
    <recommendedName>
        <fullName evidence="10">Serpin domain-containing protein</fullName>
    </recommendedName>
</protein>
<evidence type="ECO:0000256" key="2">
    <source>
        <dbReference type="ARBA" id="ARBA00006648"/>
    </source>
</evidence>
<evidence type="ECO:0000313" key="11">
    <source>
        <dbReference type="EMBL" id="KAK0401544.1"/>
    </source>
</evidence>
<comment type="similarity">
    <text evidence="3 8">Belongs to the serpin family.</text>
</comment>
<evidence type="ECO:0000259" key="10">
    <source>
        <dbReference type="SMART" id="SM00093"/>
    </source>
</evidence>
<organism evidence="11 12">
    <name type="scientific">Steinernema hermaphroditum</name>
    <dbReference type="NCBI Taxonomy" id="289476"/>
    <lineage>
        <taxon>Eukaryota</taxon>
        <taxon>Metazoa</taxon>
        <taxon>Ecdysozoa</taxon>
        <taxon>Nematoda</taxon>
        <taxon>Chromadorea</taxon>
        <taxon>Rhabditida</taxon>
        <taxon>Tylenchina</taxon>
        <taxon>Panagrolaimomorpha</taxon>
        <taxon>Strongyloidoidea</taxon>
        <taxon>Steinernematidae</taxon>
        <taxon>Steinernema</taxon>
    </lineage>
</organism>
<keyword evidence="6" id="KW-0175">Coiled coil</keyword>
<dbReference type="InterPro" id="IPR000215">
    <property type="entry name" value="Serpin_fam"/>
</dbReference>
<evidence type="ECO:0000256" key="5">
    <source>
        <dbReference type="ARBA" id="ARBA00022729"/>
    </source>
</evidence>
<evidence type="ECO:0000313" key="12">
    <source>
        <dbReference type="Proteomes" id="UP001175271"/>
    </source>
</evidence>
<dbReference type="Gene3D" id="1.20.120.1100">
    <property type="match status" value="1"/>
</dbReference>
<accession>A0AA39HBA6</accession>
<comment type="caution">
    <text evidence="11">The sequence shown here is derived from an EMBL/GenBank/DDBJ whole genome shotgun (WGS) entry which is preliminary data.</text>
</comment>
<evidence type="ECO:0000256" key="8">
    <source>
        <dbReference type="RuleBase" id="RU000411"/>
    </source>
</evidence>
<dbReference type="SUPFAM" id="SSF56574">
    <property type="entry name" value="Serpins"/>
    <property type="match status" value="1"/>
</dbReference>
<gene>
    <name evidence="11" type="ORF">QR680_015845</name>
</gene>
<dbReference type="AlphaFoldDB" id="A0AA39HBA6"/>
<dbReference type="InterPro" id="IPR036186">
    <property type="entry name" value="Serpin_sf"/>
</dbReference>
<evidence type="ECO:0000256" key="4">
    <source>
        <dbReference type="ARBA" id="ARBA00022525"/>
    </source>
</evidence>
<keyword evidence="4" id="KW-0964">Secreted</keyword>
<feature type="domain" description="Serpin" evidence="10">
    <location>
        <begin position="219"/>
        <end position="511"/>
    </location>
</feature>
<dbReference type="SMART" id="SM00093">
    <property type="entry name" value="SERPIN"/>
    <property type="match status" value="1"/>
</dbReference>
<evidence type="ECO:0000256" key="6">
    <source>
        <dbReference type="ARBA" id="ARBA00023054"/>
    </source>
</evidence>
<comment type="similarity">
    <text evidence="2">Belongs to the fatty-acid and retinol-binding protein (FARBP) family.</text>
</comment>
<keyword evidence="12" id="KW-1185">Reference proteome</keyword>
<sequence length="511" mass="58487">MRHSFPLLILLSIPVVLCDKYEGDMLVFGFIPKVYLDFINDLSESEIEELGDLKMNVFDEDIKKTTDRIRPENADLADKVEKFNSAIWDKLNELSEGAKDFVVDTMKSMMAVHDLTPDKAECFKRCMIVLLGHIKDAKKMPVGVMAEIGTVFPDIKDYWEDQKVKEFLKKNLSKDPRKVVEALEPSDVSSGQRVSMVFGCAVKMNKNAPLLEAQTSFTLDLLREIINQKPEPFTCSPFSISVSLAILYAGARAETRDEIGRLLLSKFEIKEDRLHSYFVGLLKEFSSQDDKFCLDTANKVWIREGLTLLPSYLDLIDRTYNGNLQQADFEEREELCKEVNDWFKENTHNLIKEILTQEDVTEESMMFILNAIYFKGKWLHEFKAKATVEDDFKINTRKRKKISYPKFEIESEHDLNKILPALGMESAFDPSKADFSGMTLWKELSLDKAVQKAYIKMDEEGTEAAAVTRTAPATGGSIDPAYWVEFSADHPFFYFIVHDPTMTILFAGIYT</sequence>
<dbReference type="GO" id="GO:0004867">
    <property type="term" value="F:serine-type endopeptidase inhibitor activity"/>
    <property type="evidence" value="ECO:0007669"/>
    <property type="project" value="InterPro"/>
</dbReference>
<keyword evidence="7" id="KW-0446">Lipid-binding</keyword>
<dbReference type="CDD" id="cd00172">
    <property type="entry name" value="serpin"/>
    <property type="match status" value="1"/>
</dbReference>
<comment type="subcellular location">
    <subcellularLocation>
        <location evidence="1">Secreted</location>
    </subcellularLocation>
</comment>
<dbReference type="PANTHER" id="PTHR11461:SF211">
    <property type="entry name" value="GH10112P-RELATED"/>
    <property type="match status" value="1"/>
</dbReference>
<dbReference type="InterPro" id="IPR042178">
    <property type="entry name" value="Serpin_sf_1"/>
</dbReference>
<dbReference type="PROSITE" id="PS00284">
    <property type="entry name" value="SERPIN"/>
    <property type="match status" value="1"/>
</dbReference>
<proteinExistence type="inferred from homology"/>
<feature type="signal peptide" evidence="9">
    <location>
        <begin position="1"/>
        <end position="18"/>
    </location>
</feature>
<dbReference type="GO" id="GO:0005615">
    <property type="term" value="C:extracellular space"/>
    <property type="evidence" value="ECO:0007669"/>
    <property type="project" value="InterPro"/>
</dbReference>
<dbReference type="EMBL" id="JAUCMV010000004">
    <property type="protein sequence ID" value="KAK0401544.1"/>
    <property type="molecule type" value="Genomic_DNA"/>
</dbReference>
<dbReference type="Proteomes" id="UP001175271">
    <property type="component" value="Unassembled WGS sequence"/>
</dbReference>
<dbReference type="InterPro" id="IPR023795">
    <property type="entry name" value="Serpin_CS"/>
</dbReference>
<dbReference type="Pfam" id="PF00079">
    <property type="entry name" value="Serpin"/>
    <property type="match status" value="1"/>
</dbReference>
<dbReference type="PANTHER" id="PTHR11461">
    <property type="entry name" value="SERINE PROTEASE INHIBITOR, SERPIN"/>
    <property type="match status" value="1"/>
</dbReference>
<dbReference type="InterPro" id="IPR008632">
    <property type="entry name" value="Gp-FAR-1"/>
</dbReference>
<evidence type="ECO:0000256" key="1">
    <source>
        <dbReference type="ARBA" id="ARBA00004613"/>
    </source>
</evidence>
<reference evidence="11" key="1">
    <citation type="submission" date="2023-06" db="EMBL/GenBank/DDBJ databases">
        <title>Genomic analysis of the entomopathogenic nematode Steinernema hermaphroditum.</title>
        <authorList>
            <person name="Schwarz E.M."/>
            <person name="Heppert J.K."/>
            <person name="Baniya A."/>
            <person name="Schwartz H.T."/>
            <person name="Tan C.-H."/>
            <person name="Antoshechkin I."/>
            <person name="Sternberg P.W."/>
            <person name="Goodrich-Blair H."/>
            <person name="Dillman A.R."/>
        </authorList>
    </citation>
    <scope>NUCLEOTIDE SEQUENCE</scope>
    <source>
        <strain evidence="11">PS9179</strain>
        <tissue evidence="11">Whole animal</tissue>
    </source>
</reference>
<evidence type="ECO:0000256" key="9">
    <source>
        <dbReference type="SAM" id="SignalP"/>
    </source>
</evidence>
<evidence type="ECO:0000256" key="3">
    <source>
        <dbReference type="ARBA" id="ARBA00009500"/>
    </source>
</evidence>